<sequence>MAYSDFGLTEVREKLSLSLINNRLFENSLPIQPSKWLNETLNLSLDFALKSGSEKARSEFIVAPILLEMERINDRKFAIYSGKNLDADKERGLTGECDFILSKGAISYTLETPIFALVEAKKNDVESGLGQCIAQMYGAQLVNLKNPKQQIDTIYGCVTTGERWQFLKLVNQVVSIDSDRYYINEVEKIIGCLQAILSLYLTEI</sequence>
<accession>A0A9X4M9V9</accession>
<proteinExistence type="predicted"/>
<name>A0A9X4M9V9_9CYAN</name>
<dbReference type="EMBL" id="VBTY01000198">
    <property type="protein sequence ID" value="MDG3496553.1"/>
    <property type="molecule type" value="Genomic_DNA"/>
</dbReference>
<protein>
    <recommendedName>
        <fullName evidence="3">Type I restriction enzyme R protein N-terminal domain-containing protein</fullName>
    </recommendedName>
</protein>
<gene>
    <name evidence="1" type="ORF">FEV09_18590</name>
</gene>
<evidence type="ECO:0008006" key="3">
    <source>
        <dbReference type="Google" id="ProtNLM"/>
    </source>
</evidence>
<keyword evidence="2" id="KW-1185">Reference proteome</keyword>
<dbReference type="AlphaFoldDB" id="A0A9X4M9V9"/>
<organism evidence="1 2">
    <name type="scientific">Pseudanabaena catenata USMAC16</name>
    <dbReference type="NCBI Taxonomy" id="1855837"/>
    <lineage>
        <taxon>Bacteria</taxon>
        <taxon>Bacillati</taxon>
        <taxon>Cyanobacteriota</taxon>
        <taxon>Cyanophyceae</taxon>
        <taxon>Pseudanabaenales</taxon>
        <taxon>Pseudanabaenaceae</taxon>
        <taxon>Pseudanabaena</taxon>
    </lineage>
</organism>
<evidence type="ECO:0000313" key="1">
    <source>
        <dbReference type="EMBL" id="MDG3496553.1"/>
    </source>
</evidence>
<evidence type="ECO:0000313" key="2">
    <source>
        <dbReference type="Proteomes" id="UP001152872"/>
    </source>
</evidence>
<dbReference type="RefSeq" id="WP_009628737.1">
    <property type="nucleotide sequence ID" value="NZ_VBTY01000198.1"/>
</dbReference>
<reference evidence="1" key="1">
    <citation type="submission" date="2019-05" db="EMBL/GenBank/DDBJ databases">
        <title>Whole genome sequencing of Pseudanabaena catenata USMAC16.</title>
        <authorList>
            <person name="Khan Z."/>
            <person name="Omar W.M."/>
            <person name="Convey P."/>
            <person name="Merican F."/>
            <person name="Najimudin N."/>
        </authorList>
    </citation>
    <scope>NUCLEOTIDE SEQUENCE</scope>
    <source>
        <strain evidence="1">USMAC16</strain>
    </source>
</reference>
<comment type="caution">
    <text evidence="1">The sequence shown here is derived from an EMBL/GenBank/DDBJ whole genome shotgun (WGS) entry which is preliminary data.</text>
</comment>
<dbReference type="Proteomes" id="UP001152872">
    <property type="component" value="Unassembled WGS sequence"/>
</dbReference>